<dbReference type="GO" id="GO:0006355">
    <property type="term" value="P:regulation of DNA-templated transcription"/>
    <property type="evidence" value="ECO:0007669"/>
    <property type="project" value="InterPro"/>
</dbReference>
<evidence type="ECO:0000259" key="6">
    <source>
        <dbReference type="PROSITE" id="PS51037"/>
    </source>
</evidence>
<comment type="subcellular location">
    <subcellularLocation>
        <location evidence="2">Nucleus</location>
    </subcellularLocation>
</comment>
<keyword evidence="5" id="KW-0472">Membrane</keyword>
<organism evidence="7">
    <name type="scientific">Trypanosoma congolense (strain IL3000)</name>
    <dbReference type="NCBI Taxonomy" id="1068625"/>
    <lineage>
        <taxon>Eukaryota</taxon>
        <taxon>Discoba</taxon>
        <taxon>Euglenozoa</taxon>
        <taxon>Kinetoplastea</taxon>
        <taxon>Metakinetoplastina</taxon>
        <taxon>Trypanosomatida</taxon>
        <taxon>Trypanosomatidae</taxon>
        <taxon>Trypanosoma</taxon>
        <taxon>Nannomonas</taxon>
    </lineage>
</organism>
<feature type="transmembrane region" description="Helical" evidence="5">
    <location>
        <begin position="20"/>
        <end position="39"/>
    </location>
</feature>
<feature type="region of interest" description="Disordered" evidence="4">
    <location>
        <begin position="53"/>
        <end position="85"/>
    </location>
</feature>
<feature type="compositionally biased region" description="Polar residues" evidence="4">
    <location>
        <begin position="262"/>
        <end position="283"/>
    </location>
</feature>
<feature type="domain" description="YEATS" evidence="6">
    <location>
        <begin position="62"/>
        <end position="335"/>
    </location>
</feature>
<dbReference type="VEuPathDB" id="TriTrypDB:TcIL3000_10_9910"/>
<evidence type="ECO:0000313" key="7">
    <source>
        <dbReference type="EMBL" id="CCC94213.1"/>
    </source>
</evidence>
<keyword evidence="5" id="KW-1133">Transmembrane helix</keyword>
<evidence type="ECO:0000256" key="3">
    <source>
        <dbReference type="SAM" id="Coils"/>
    </source>
</evidence>
<evidence type="ECO:0000256" key="2">
    <source>
        <dbReference type="PROSITE-ProRule" id="PRU00376"/>
    </source>
</evidence>
<name>G0UXU6_TRYCI</name>
<evidence type="ECO:0000256" key="5">
    <source>
        <dbReference type="SAM" id="Phobius"/>
    </source>
</evidence>
<keyword evidence="3" id="KW-0175">Coiled coil</keyword>
<protein>
    <recommendedName>
        <fullName evidence="6">YEATS domain-containing protein</fullName>
    </recommendedName>
</protein>
<evidence type="ECO:0000256" key="1">
    <source>
        <dbReference type="ARBA" id="ARBA00023242"/>
    </source>
</evidence>
<dbReference type="InterPro" id="IPR055129">
    <property type="entry name" value="YEATS_dom"/>
</dbReference>
<dbReference type="GO" id="GO:0005634">
    <property type="term" value="C:nucleus"/>
    <property type="evidence" value="ECO:0007669"/>
    <property type="project" value="UniProtKB-SubCell"/>
</dbReference>
<gene>
    <name evidence="7" type="ORF">TCIL3000_10_9910</name>
</gene>
<dbReference type="EMBL" id="HE575323">
    <property type="protein sequence ID" value="CCC94213.1"/>
    <property type="molecule type" value="Genomic_DNA"/>
</dbReference>
<evidence type="ECO:0000256" key="4">
    <source>
        <dbReference type="SAM" id="MobiDB-lite"/>
    </source>
</evidence>
<dbReference type="InterPro" id="IPR038704">
    <property type="entry name" value="YEAST_sf"/>
</dbReference>
<dbReference type="Gene3D" id="2.60.40.1970">
    <property type="entry name" value="YEATS domain"/>
    <property type="match status" value="1"/>
</dbReference>
<dbReference type="InterPro" id="IPR005033">
    <property type="entry name" value="YEATS"/>
</dbReference>
<dbReference type="Pfam" id="PF03366">
    <property type="entry name" value="YEATS"/>
    <property type="match status" value="1"/>
</dbReference>
<keyword evidence="1 2" id="KW-0539">Nucleus</keyword>
<dbReference type="AlphaFoldDB" id="G0UXU6"/>
<proteinExistence type="predicted"/>
<keyword evidence="5" id="KW-0812">Transmembrane</keyword>
<feature type="coiled-coil region" evidence="3">
    <location>
        <begin position="432"/>
        <end position="474"/>
    </location>
</feature>
<dbReference type="PROSITE" id="PS51037">
    <property type="entry name" value="YEATS"/>
    <property type="match status" value="1"/>
</dbReference>
<dbReference type="PANTHER" id="PTHR23195">
    <property type="entry name" value="YEATS DOMAIN"/>
    <property type="match status" value="1"/>
</dbReference>
<reference evidence="7" key="1">
    <citation type="journal article" date="2012" name="Proc. Natl. Acad. Sci. U.S.A.">
        <title>Antigenic diversity is generated by distinct evolutionary mechanisms in African trypanosome species.</title>
        <authorList>
            <person name="Jackson A.P."/>
            <person name="Berry A."/>
            <person name="Aslett M."/>
            <person name="Allison H.C."/>
            <person name="Burton P."/>
            <person name="Vavrova-Anderson J."/>
            <person name="Brown R."/>
            <person name="Browne H."/>
            <person name="Corton N."/>
            <person name="Hauser H."/>
            <person name="Gamble J."/>
            <person name="Gilderthorp R."/>
            <person name="Marcello L."/>
            <person name="McQuillan J."/>
            <person name="Otto T.D."/>
            <person name="Quail M.A."/>
            <person name="Sanders M.J."/>
            <person name="van Tonder A."/>
            <person name="Ginger M.L."/>
            <person name="Field M.C."/>
            <person name="Barry J.D."/>
            <person name="Hertz-Fowler C."/>
            <person name="Berriman M."/>
        </authorList>
    </citation>
    <scope>NUCLEOTIDE SEQUENCE</scope>
    <source>
        <strain evidence="7">IL3000</strain>
    </source>
</reference>
<feature type="region of interest" description="Disordered" evidence="4">
    <location>
        <begin position="241"/>
        <end position="283"/>
    </location>
</feature>
<accession>G0UXU6</accession>
<sequence length="484" mass="53655">MASARRSGNSSSSTGEHEYVVYTGAALIPFCVGSVALPINLCRASDLSRGPTPIASNVAPLSRASKKRKRSSENGRYCRKSSEEDNGDNVHDYCAGISRCTHVRYAYLRDGSLASLDLSYRRQLLSTPETSHAQSKQLSSKDSDLIHSASQLYSVIDRVVFTLPNGFPERRKEVTCPPFFIVDDTWAEHLVEMEVHFRPWLGIKPFTVSHMVLLNQRVDITPQLLSSTQGQCKPPSTVILSPDEAGQEPSIEVQVASREGKSASNNPKVTTSREASTNSGSVRHNFSPSDVVIIGEGGLSVRLEDLVGAPVVSERRDAIRIFHPTLNVVRHLAAVRAMEQPKLMVPPRVCVLPWFQHQQTPENARGDNLEDCDEGFNCRRTKRSRPRPLDSSCLVDVNEVDSATGLPPWCFPFEPIIHAYEAGRQVGAASTMRAVREALRQEQLELRENIEQCISAATANAEELRVVIQRMRESCEALKVGWKR</sequence>